<dbReference type="Proteomes" id="UP000479526">
    <property type="component" value="Unassembled WGS sequence"/>
</dbReference>
<feature type="signal peptide" evidence="1">
    <location>
        <begin position="1"/>
        <end position="24"/>
    </location>
</feature>
<evidence type="ECO:0000313" key="4">
    <source>
        <dbReference type="Proteomes" id="UP000479526"/>
    </source>
</evidence>
<feature type="chain" id="PRO_5028801769" evidence="1">
    <location>
        <begin position="25"/>
        <end position="192"/>
    </location>
</feature>
<comment type="caution">
    <text evidence="3">The sequence shown here is derived from an EMBL/GenBank/DDBJ whole genome shotgun (WGS) entry which is preliminary data.</text>
</comment>
<dbReference type="RefSeq" id="WP_161482479.1">
    <property type="nucleotide sequence ID" value="NZ_WXEW01000008.1"/>
</dbReference>
<evidence type="ECO:0000256" key="1">
    <source>
        <dbReference type="SAM" id="SignalP"/>
    </source>
</evidence>
<organism evidence="3 4">
    <name type="scientific">Herbidospora solisilvae</name>
    <dbReference type="NCBI Taxonomy" id="2696284"/>
    <lineage>
        <taxon>Bacteria</taxon>
        <taxon>Bacillati</taxon>
        <taxon>Actinomycetota</taxon>
        <taxon>Actinomycetes</taxon>
        <taxon>Streptosporangiales</taxon>
        <taxon>Streptosporangiaceae</taxon>
        <taxon>Herbidospora</taxon>
    </lineage>
</organism>
<dbReference type="AlphaFoldDB" id="A0A7C9NRA0"/>
<proteinExistence type="predicted"/>
<evidence type="ECO:0000313" key="3">
    <source>
        <dbReference type="EMBL" id="NAS25396.1"/>
    </source>
</evidence>
<feature type="domain" description="DUF4352" evidence="2">
    <location>
        <begin position="44"/>
        <end position="152"/>
    </location>
</feature>
<gene>
    <name evidence="3" type="ORF">GT755_27395</name>
</gene>
<dbReference type="Pfam" id="PF11611">
    <property type="entry name" value="DUF4352"/>
    <property type="match status" value="1"/>
</dbReference>
<sequence>MAGFLRRLGALTLGLSLAAAAVCAQTFALEPDQKNAYLTTSGDSGEEVDAGRFSVKVTKTAVATSVDVADKTIETGNLFLVAHVSATSPAEPLQFRRHEAWLLTEGDKKYEVTDKVADDAMLLGKWVQAGWWIDAPLVFEVPKEALPGAELVLITPNNPLVVDNLAPDVQIDLGLTGGESPVEHYSLAPEGT</sequence>
<name>A0A7C9NRA0_9ACTN</name>
<reference evidence="3 4" key="1">
    <citation type="submission" date="2020-01" db="EMBL/GenBank/DDBJ databases">
        <title>Herbidospora sp. NEAU-GS84 nov., a novel actinomycete isolated from soil.</title>
        <authorList>
            <person name="Han L."/>
        </authorList>
    </citation>
    <scope>NUCLEOTIDE SEQUENCE [LARGE SCALE GENOMIC DNA]</scope>
    <source>
        <strain evidence="3 4">NEAU-GS84</strain>
    </source>
</reference>
<protein>
    <submittedName>
        <fullName evidence="3">DUF4352 domain-containing protein</fullName>
    </submittedName>
</protein>
<dbReference type="InterPro" id="IPR029051">
    <property type="entry name" value="DUF4352"/>
</dbReference>
<dbReference type="EMBL" id="WXEW01000008">
    <property type="protein sequence ID" value="NAS25396.1"/>
    <property type="molecule type" value="Genomic_DNA"/>
</dbReference>
<keyword evidence="4" id="KW-1185">Reference proteome</keyword>
<evidence type="ECO:0000259" key="2">
    <source>
        <dbReference type="Pfam" id="PF11611"/>
    </source>
</evidence>
<accession>A0A7C9NRA0</accession>
<keyword evidence="1" id="KW-0732">Signal</keyword>